<comment type="caution">
    <text evidence="2">The sequence shown here is derived from an EMBL/GenBank/DDBJ whole genome shotgun (WGS) entry which is preliminary data.</text>
</comment>
<reference evidence="2" key="2">
    <citation type="submission" date="2004-02" db="EMBL/GenBank/DDBJ databases">
        <authorList>
            <consortium name="Genoscope"/>
            <consortium name="Whitehead Institute Centre for Genome Research"/>
        </authorList>
    </citation>
    <scope>NUCLEOTIDE SEQUENCE</scope>
</reference>
<dbReference type="KEGG" id="tng:GSTEN00002613G001"/>
<gene>
    <name evidence="2" type="ORF">GSTENG00002613001</name>
</gene>
<protein>
    <submittedName>
        <fullName evidence="2">(spotted green pufferfish) hypothetical protein</fullName>
    </submittedName>
</protein>
<dbReference type="AlphaFoldDB" id="Q4TDV2"/>
<accession>Q4TDV2</accession>
<feature type="region of interest" description="Disordered" evidence="1">
    <location>
        <begin position="66"/>
        <end position="102"/>
    </location>
</feature>
<evidence type="ECO:0000256" key="1">
    <source>
        <dbReference type="SAM" id="MobiDB-lite"/>
    </source>
</evidence>
<reference evidence="2" key="1">
    <citation type="journal article" date="2004" name="Nature">
        <title>Genome duplication in the teleost fish Tetraodon nigroviridis reveals the early vertebrate proto-karyotype.</title>
        <authorList>
            <person name="Jaillon O."/>
            <person name="Aury J.-M."/>
            <person name="Brunet F."/>
            <person name="Petit J.-L."/>
            <person name="Stange-Thomann N."/>
            <person name="Mauceli E."/>
            <person name="Bouneau L."/>
            <person name="Fischer C."/>
            <person name="Ozouf-Costaz C."/>
            <person name="Bernot A."/>
            <person name="Nicaud S."/>
            <person name="Jaffe D."/>
            <person name="Fisher S."/>
            <person name="Lutfalla G."/>
            <person name="Dossat C."/>
            <person name="Segurens B."/>
            <person name="Dasilva C."/>
            <person name="Salanoubat M."/>
            <person name="Levy M."/>
            <person name="Boudet N."/>
            <person name="Castellano S."/>
            <person name="Anthouard V."/>
            <person name="Jubin C."/>
            <person name="Castelli V."/>
            <person name="Katinka M."/>
            <person name="Vacherie B."/>
            <person name="Biemont C."/>
            <person name="Skalli Z."/>
            <person name="Cattolico L."/>
            <person name="Poulain J."/>
            <person name="De Berardinis V."/>
            <person name="Cruaud C."/>
            <person name="Duprat S."/>
            <person name="Brottier P."/>
            <person name="Coutanceau J.-P."/>
            <person name="Gouzy J."/>
            <person name="Parra G."/>
            <person name="Lardier G."/>
            <person name="Chapple C."/>
            <person name="McKernan K.J."/>
            <person name="McEwan P."/>
            <person name="Bosak S."/>
            <person name="Kellis M."/>
            <person name="Volff J.-N."/>
            <person name="Guigo R."/>
            <person name="Zody M.C."/>
            <person name="Mesirov J."/>
            <person name="Lindblad-Toh K."/>
            <person name="Birren B."/>
            <person name="Nusbaum C."/>
            <person name="Kahn D."/>
            <person name="Robinson-Rechavi M."/>
            <person name="Laudet V."/>
            <person name="Schachter V."/>
            <person name="Quetier F."/>
            <person name="Saurin W."/>
            <person name="Scarpelli C."/>
            <person name="Wincker P."/>
            <person name="Lander E.S."/>
            <person name="Weissenbach J."/>
            <person name="Roest Crollius H."/>
        </authorList>
    </citation>
    <scope>NUCLEOTIDE SEQUENCE [LARGE SCALE GENOMIC DNA]</scope>
</reference>
<sequence>LLGPLLCGHQPLQKPANLLGQHYRDVPRQEKARNPSPHLRHLRVGLQMHAAGPRGPVHSVHRRVWSWQDGEHEEGDSVPGTRGLIPQREEGAQPACKHASPP</sequence>
<organism evidence="2">
    <name type="scientific">Tetraodon nigroviridis</name>
    <name type="common">Spotted green pufferfish</name>
    <name type="synonym">Chelonodon nigroviridis</name>
    <dbReference type="NCBI Taxonomy" id="99883"/>
    <lineage>
        <taxon>Eukaryota</taxon>
        <taxon>Metazoa</taxon>
        <taxon>Chordata</taxon>
        <taxon>Craniata</taxon>
        <taxon>Vertebrata</taxon>
        <taxon>Euteleostomi</taxon>
        <taxon>Actinopterygii</taxon>
        <taxon>Neopterygii</taxon>
        <taxon>Teleostei</taxon>
        <taxon>Neoteleostei</taxon>
        <taxon>Acanthomorphata</taxon>
        <taxon>Eupercaria</taxon>
        <taxon>Tetraodontiformes</taxon>
        <taxon>Tetradontoidea</taxon>
        <taxon>Tetraodontidae</taxon>
        <taxon>Tetraodon</taxon>
    </lineage>
</organism>
<evidence type="ECO:0000313" key="2">
    <source>
        <dbReference type="EMBL" id="CAF88930.1"/>
    </source>
</evidence>
<name>Q4TDV2_TETNG</name>
<feature type="non-terminal residue" evidence="2">
    <location>
        <position position="102"/>
    </location>
</feature>
<dbReference type="EMBL" id="CAAE01006023">
    <property type="protein sequence ID" value="CAF88930.1"/>
    <property type="molecule type" value="Genomic_DNA"/>
</dbReference>
<proteinExistence type="predicted"/>